<reference evidence="3" key="2">
    <citation type="submission" date="2015-01" db="EMBL/GenBank/DDBJ databases">
        <title>Evolutionary Origins and Diversification of the Mycorrhizal Mutualists.</title>
        <authorList>
            <consortium name="DOE Joint Genome Institute"/>
            <consortium name="Mycorrhizal Genomics Consortium"/>
            <person name="Kohler A."/>
            <person name="Kuo A."/>
            <person name="Nagy L.G."/>
            <person name="Floudas D."/>
            <person name="Copeland A."/>
            <person name="Barry K.W."/>
            <person name="Cichocki N."/>
            <person name="Veneault-Fourrey C."/>
            <person name="LaButti K."/>
            <person name="Lindquist E.A."/>
            <person name="Lipzen A."/>
            <person name="Lundell T."/>
            <person name="Morin E."/>
            <person name="Murat C."/>
            <person name="Riley R."/>
            <person name="Ohm R."/>
            <person name="Sun H."/>
            <person name="Tunlid A."/>
            <person name="Henrissat B."/>
            <person name="Grigoriev I.V."/>
            <person name="Hibbett D.S."/>
            <person name="Martin F."/>
        </authorList>
    </citation>
    <scope>NUCLEOTIDE SEQUENCE [LARGE SCALE GENOMIC DNA]</scope>
    <source>
        <strain evidence="3">h7</strain>
    </source>
</reference>
<accession>A0A0C3BTA0</accession>
<protein>
    <submittedName>
        <fullName evidence="2">Uncharacterized protein</fullName>
    </submittedName>
</protein>
<feature type="region of interest" description="Disordered" evidence="1">
    <location>
        <begin position="164"/>
        <end position="193"/>
    </location>
</feature>
<feature type="compositionally biased region" description="Basic and acidic residues" evidence="1">
    <location>
        <begin position="107"/>
        <end position="116"/>
    </location>
</feature>
<dbReference type="Proteomes" id="UP000053424">
    <property type="component" value="Unassembled WGS sequence"/>
</dbReference>
<feature type="region of interest" description="Disordered" evidence="1">
    <location>
        <begin position="95"/>
        <end position="136"/>
    </location>
</feature>
<evidence type="ECO:0000256" key="1">
    <source>
        <dbReference type="SAM" id="MobiDB-lite"/>
    </source>
</evidence>
<evidence type="ECO:0000313" key="3">
    <source>
        <dbReference type="Proteomes" id="UP000053424"/>
    </source>
</evidence>
<proteinExistence type="predicted"/>
<gene>
    <name evidence="2" type="ORF">M413DRAFT_187203</name>
</gene>
<keyword evidence="3" id="KW-1185">Reference proteome</keyword>
<dbReference type="AlphaFoldDB" id="A0A0C3BTA0"/>
<feature type="compositionally biased region" description="Basic residues" evidence="1">
    <location>
        <begin position="97"/>
        <end position="106"/>
    </location>
</feature>
<organism evidence="2 3">
    <name type="scientific">Hebeloma cylindrosporum</name>
    <dbReference type="NCBI Taxonomy" id="76867"/>
    <lineage>
        <taxon>Eukaryota</taxon>
        <taxon>Fungi</taxon>
        <taxon>Dikarya</taxon>
        <taxon>Basidiomycota</taxon>
        <taxon>Agaricomycotina</taxon>
        <taxon>Agaricomycetes</taxon>
        <taxon>Agaricomycetidae</taxon>
        <taxon>Agaricales</taxon>
        <taxon>Agaricineae</taxon>
        <taxon>Hymenogastraceae</taxon>
        <taxon>Hebeloma</taxon>
    </lineage>
</organism>
<reference evidence="2 3" key="1">
    <citation type="submission" date="2014-04" db="EMBL/GenBank/DDBJ databases">
        <authorList>
            <consortium name="DOE Joint Genome Institute"/>
            <person name="Kuo A."/>
            <person name="Gay G."/>
            <person name="Dore J."/>
            <person name="Kohler A."/>
            <person name="Nagy L.G."/>
            <person name="Floudas D."/>
            <person name="Copeland A."/>
            <person name="Barry K.W."/>
            <person name="Cichocki N."/>
            <person name="Veneault-Fourrey C."/>
            <person name="LaButti K."/>
            <person name="Lindquist E.A."/>
            <person name="Lipzen A."/>
            <person name="Lundell T."/>
            <person name="Morin E."/>
            <person name="Murat C."/>
            <person name="Sun H."/>
            <person name="Tunlid A."/>
            <person name="Henrissat B."/>
            <person name="Grigoriev I.V."/>
            <person name="Hibbett D.S."/>
            <person name="Martin F."/>
            <person name="Nordberg H.P."/>
            <person name="Cantor M.N."/>
            <person name="Hua S.X."/>
        </authorList>
    </citation>
    <scope>NUCLEOTIDE SEQUENCE [LARGE SCALE GENOMIC DNA]</scope>
    <source>
        <strain evidence="3">h7</strain>
    </source>
</reference>
<name>A0A0C3BTA0_HEBCY</name>
<dbReference type="HOGENOM" id="CLU_1175549_0_0_1"/>
<dbReference type="EMBL" id="KN831784">
    <property type="protein sequence ID" value="KIM39900.1"/>
    <property type="molecule type" value="Genomic_DNA"/>
</dbReference>
<evidence type="ECO:0000313" key="2">
    <source>
        <dbReference type="EMBL" id="KIM39900.1"/>
    </source>
</evidence>
<feature type="compositionally biased region" description="Low complexity" evidence="1">
    <location>
        <begin position="173"/>
        <end position="186"/>
    </location>
</feature>
<sequence>MKFQVPKFLRFWENKKAEHAASTFPPNWPSHLHSKCTIPTCYHPNPPQAVAGKYNCLGSFAGLHCFGTYQVTPSMAKAMVRSYSFKFTIHAGDGHSKSSRIVKPKHHEFGLPDETSKTNVDTSKLDKNKQLPPIPGLHLRKVQRAVPPYPRIEDSERISTPWHAQTHRQQLYPQPVQQSSSGVKSGSHPRDSAISLPRSLLAVHRSLADKSLGQFAQHAGSSTTVHTQRSYVHPKF</sequence>
<dbReference type="OrthoDB" id="3066817at2759"/>